<feature type="binding site" evidence="2">
    <location>
        <begin position="147"/>
        <end position="148"/>
    </location>
    <ligand>
        <name>glutathione</name>
        <dbReference type="ChEBI" id="CHEBI:57925"/>
    </ligand>
</feature>
<name>A0A830F6U0_9EURY</name>
<reference evidence="6" key="1">
    <citation type="journal article" date="2014" name="Int. J. Syst. Evol. Microbiol.">
        <title>Complete genome sequence of Corynebacterium casei LMG S-19264T (=DSM 44701T), isolated from a smear-ripened cheese.</title>
        <authorList>
            <consortium name="US DOE Joint Genome Institute (JGI-PGF)"/>
            <person name="Walter F."/>
            <person name="Albersmeier A."/>
            <person name="Kalinowski J."/>
            <person name="Ruckert C."/>
        </authorList>
    </citation>
    <scope>NUCLEOTIDE SEQUENCE</scope>
    <source>
        <strain evidence="6">JCM 19596</strain>
    </source>
</reference>
<dbReference type="AlphaFoldDB" id="A0A830F6U0"/>
<evidence type="ECO:0000259" key="5">
    <source>
        <dbReference type="PROSITE" id="PS50405"/>
    </source>
</evidence>
<dbReference type="EMBL" id="BMPG01000001">
    <property type="protein sequence ID" value="GGL46559.1"/>
    <property type="molecule type" value="Genomic_DNA"/>
</dbReference>
<dbReference type="PROSITE" id="PS50405">
    <property type="entry name" value="GST_CTER"/>
    <property type="match status" value="1"/>
</dbReference>
<dbReference type="Proteomes" id="UP000607197">
    <property type="component" value="Unassembled WGS sequence"/>
</dbReference>
<protein>
    <submittedName>
        <fullName evidence="6">Glutathione-dependent reductase</fullName>
    </submittedName>
</protein>
<dbReference type="SFLD" id="SFLDG01148">
    <property type="entry name" value="Xi_(cytGST)"/>
    <property type="match status" value="1"/>
</dbReference>
<dbReference type="Pfam" id="PF13410">
    <property type="entry name" value="GST_C_2"/>
    <property type="match status" value="1"/>
</dbReference>
<gene>
    <name evidence="6" type="ORF">GCM10009039_01140</name>
</gene>
<dbReference type="PANTHER" id="PTHR32419:SF6">
    <property type="entry name" value="GLUTATHIONE S-TRANSFERASE OMEGA-LIKE 1-RELATED"/>
    <property type="match status" value="1"/>
</dbReference>
<evidence type="ECO:0000313" key="6">
    <source>
        <dbReference type="EMBL" id="GGL46559.1"/>
    </source>
</evidence>
<dbReference type="InterPro" id="IPR036249">
    <property type="entry name" value="Thioredoxin-like_sf"/>
</dbReference>
<reference evidence="6" key="2">
    <citation type="submission" date="2020-09" db="EMBL/GenBank/DDBJ databases">
        <authorList>
            <person name="Sun Q."/>
            <person name="Ohkuma M."/>
        </authorList>
    </citation>
    <scope>NUCLEOTIDE SEQUENCE</scope>
    <source>
        <strain evidence="6">JCM 19596</strain>
    </source>
</reference>
<evidence type="ECO:0000256" key="4">
    <source>
        <dbReference type="SAM" id="MobiDB-lite"/>
    </source>
</evidence>
<dbReference type="GO" id="GO:0005737">
    <property type="term" value="C:cytoplasm"/>
    <property type="evidence" value="ECO:0007669"/>
    <property type="project" value="TreeGrafter"/>
</dbReference>
<feature type="binding site" evidence="2">
    <location>
        <begin position="129"/>
        <end position="132"/>
    </location>
    <ligand>
        <name>glutathione</name>
        <dbReference type="ChEBI" id="CHEBI:57925"/>
    </ligand>
</feature>
<comment type="caution">
    <text evidence="6">The sequence shown here is derived from an EMBL/GenBank/DDBJ whole genome shotgun (WGS) entry which is preliminary data.</text>
</comment>
<evidence type="ECO:0000256" key="2">
    <source>
        <dbReference type="PIRSR" id="PIRSR015753-2"/>
    </source>
</evidence>
<evidence type="ECO:0000256" key="1">
    <source>
        <dbReference type="PIRSR" id="PIRSR015753-1"/>
    </source>
</evidence>
<dbReference type="PANTHER" id="PTHR32419">
    <property type="entry name" value="GLUTATHIONYL-HYDROQUINONE REDUCTASE"/>
    <property type="match status" value="1"/>
</dbReference>
<evidence type="ECO:0000313" key="7">
    <source>
        <dbReference type="Proteomes" id="UP000607197"/>
    </source>
</evidence>
<dbReference type="InterPro" id="IPR047047">
    <property type="entry name" value="GST_Omega-like_C"/>
</dbReference>
<keyword evidence="7" id="KW-1185">Reference proteome</keyword>
<feature type="active site" description="Proton donor/acceptor" evidence="1">
    <location>
        <position position="194"/>
    </location>
</feature>
<dbReference type="PIRSF" id="PIRSF015753">
    <property type="entry name" value="GST"/>
    <property type="match status" value="1"/>
</dbReference>
<evidence type="ECO:0000256" key="3">
    <source>
        <dbReference type="PIRSR" id="PIRSR015753-3"/>
    </source>
</evidence>
<feature type="binding site" evidence="2">
    <location>
        <position position="95"/>
    </location>
    <ligand>
        <name>glutathione</name>
        <dbReference type="ChEBI" id="CHEBI:57925"/>
    </ligand>
</feature>
<dbReference type="InterPro" id="IPR036282">
    <property type="entry name" value="Glutathione-S-Trfase_C_sf"/>
</dbReference>
<organism evidence="6 7">
    <name type="scientific">Halocalculus aciditolerans</name>
    <dbReference type="NCBI Taxonomy" id="1383812"/>
    <lineage>
        <taxon>Archaea</taxon>
        <taxon>Methanobacteriati</taxon>
        <taxon>Methanobacteriota</taxon>
        <taxon>Stenosarchaea group</taxon>
        <taxon>Halobacteria</taxon>
        <taxon>Halobacteriales</taxon>
        <taxon>Halobacteriaceae</taxon>
        <taxon>Halocalculus</taxon>
    </lineage>
</organism>
<feature type="site" description="Lowers pKa of active site Cys" evidence="3">
    <location>
        <position position="252"/>
    </location>
</feature>
<dbReference type="InterPro" id="IPR010987">
    <property type="entry name" value="Glutathione-S-Trfase_C-like"/>
</dbReference>
<dbReference type="InterPro" id="IPR040079">
    <property type="entry name" value="Glutathione_S-Trfase"/>
</dbReference>
<dbReference type="CDD" id="cd03190">
    <property type="entry name" value="GST_C_Omega_like"/>
    <property type="match status" value="1"/>
</dbReference>
<dbReference type="SFLD" id="SFLDS00019">
    <property type="entry name" value="Glutathione_Transferase_(cytos"/>
    <property type="match status" value="1"/>
</dbReference>
<dbReference type="GO" id="GO:0004364">
    <property type="term" value="F:glutathione transferase activity"/>
    <property type="evidence" value="ECO:0007669"/>
    <property type="project" value="InterPro"/>
</dbReference>
<feature type="domain" description="GST C-terminal" evidence="5">
    <location>
        <begin position="160"/>
        <end position="302"/>
    </location>
</feature>
<proteinExistence type="predicted"/>
<dbReference type="SFLD" id="SFLDG01206">
    <property type="entry name" value="Xi.1"/>
    <property type="match status" value="1"/>
</dbReference>
<dbReference type="Gene3D" id="3.40.30.10">
    <property type="entry name" value="Glutaredoxin"/>
    <property type="match status" value="1"/>
</dbReference>
<dbReference type="Pfam" id="PF13409">
    <property type="entry name" value="GST_N_2"/>
    <property type="match status" value="1"/>
</dbReference>
<sequence>MIDGEWHTDAEQLSKSERGEFQRDQTSFRDWIRGTRRGPDDVVEDGPEPEAGRYHLYVSYACPWAHRVLLTRALKGLEDAIDVSVVDPVRVDQGWEFDAEKPGTTPDKLFGSDYLREVYARADPDYTGRVTVPVLYDTAEDAIVNNESAEIMRMLDTAFDDYAENDVDLYPEGYREEVDDLIERIYDPINNGVYKAGFAGTQDAYEDAVTDLFDALTEWDATLGTQRFLAGDRLTEADLAMFTTLYRFDEVYHTHFKCNHREITDYDHLWGYLRDLCNLPGVEATCDMHHVKEHYYRSHTDLNPKGIVPIGPDPDFFAPHTRDDLPGDLPDALRTP</sequence>
<dbReference type="SUPFAM" id="SSF47616">
    <property type="entry name" value="GST C-terminal domain-like"/>
    <property type="match status" value="1"/>
</dbReference>
<feature type="region of interest" description="Disordered" evidence="4">
    <location>
        <begin position="1"/>
        <end position="22"/>
    </location>
</feature>
<feature type="site" description="Lowers pKa of active site Cys" evidence="3">
    <location>
        <position position="295"/>
    </location>
</feature>
<accession>A0A830F6U0</accession>
<dbReference type="InterPro" id="IPR004045">
    <property type="entry name" value="Glutathione_S-Trfase_N"/>
</dbReference>
<feature type="active site" description="Nucleophile" evidence="1">
    <location>
        <position position="62"/>
    </location>
</feature>
<dbReference type="InterPro" id="IPR016639">
    <property type="entry name" value="GST_Omega/GSH"/>
</dbReference>
<dbReference type="SUPFAM" id="SSF52833">
    <property type="entry name" value="Thioredoxin-like"/>
    <property type="match status" value="1"/>
</dbReference>
<dbReference type="Gene3D" id="1.20.1050.10">
    <property type="match status" value="1"/>
</dbReference>